<dbReference type="PANTHER" id="PTHR42930">
    <property type="entry name" value="PHOSPHATE-SPECIFIC TRANSPORT SYSTEM ACCESSORY PROTEIN PHOU"/>
    <property type="match status" value="1"/>
</dbReference>
<comment type="caution">
    <text evidence="10">The sequence shown here is derived from an EMBL/GenBank/DDBJ whole genome shotgun (WGS) entry which is preliminary data.</text>
</comment>
<comment type="function">
    <text evidence="7">Plays a role in the regulation of phosphate uptake.</text>
</comment>
<accession>A0A2P6MF21</accession>
<dbReference type="PANTHER" id="PTHR42930:SF3">
    <property type="entry name" value="PHOSPHATE-SPECIFIC TRANSPORT SYSTEM ACCESSORY PROTEIN PHOU"/>
    <property type="match status" value="1"/>
</dbReference>
<feature type="coiled-coil region" evidence="8">
    <location>
        <begin position="3"/>
        <end position="66"/>
    </location>
</feature>
<keyword evidence="5 7" id="KW-0963">Cytoplasm</keyword>
<evidence type="ECO:0000256" key="5">
    <source>
        <dbReference type="ARBA" id="ARBA00022490"/>
    </source>
</evidence>
<name>A0A2P6MF21_ALKUR</name>
<dbReference type="InterPro" id="IPR038078">
    <property type="entry name" value="PhoU-like_sf"/>
</dbReference>
<dbReference type="OrthoDB" id="9814256at2"/>
<proteinExistence type="inferred from homology"/>
<comment type="subunit">
    <text evidence="3 7">Homodimer.</text>
</comment>
<evidence type="ECO:0000256" key="2">
    <source>
        <dbReference type="ARBA" id="ARBA00008107"/>
    </source>
</evidence>
<comment type="similarity">
    <text evidence="2 7">Belongs to the PhoU family.</text>
</comment>
<dbReference type="Gene3D" id="1.20.58.220">
    <property type="entry name" value="Phosphate transport system protein phou homolog 2, domain 2"/>
    <property type="match status" value="1"/>
</dbReference>
<dbReference type="GO" id="GO:0006817">
    <property type="term" value="P:phosphate ion transport"/>
    <property type="evidence" value="ECO:0007669"/>
    <property type="project" value="UniProtKB-KW"/>
</dbReference>
<reference evidence="10 11" key="1">
    <citation type="submission" date="2018-03" db="EMBL/GenBank/DDBJ databases">
        <title>Bacillus urumqiensis sp. nov., a moderately haloalkaliphilic bacterium isolated from a salt lake.</title>
        <authorList>
            <person name="Zhao B."/>
            <person name="Liao Z."/>
        </authorList>
    </citation>
    <scope>NUCLEOTIDE SEQUENCE [LARGE SCALE GENOMIC DNA]</scope>
    <source>
        <strain evidence="10 11">BZ-SZ-XJ18</strain>
    </source>
</reference>
<dbReference type="GO" id="GO:0030643">
    <property type="term" value="P:intracellular phosphate ion homeostasis"/>
    <property type="evidence" value="ECO:0007669"/>
    <property type="project" value="InterPro"/>
</dbReference>
<dbReference type="AlphaFoldDB" id="A0A2P6MF21"/>
<dbReference type="NCBIfam" id="TIGR02135">
    <property type="entry name" value="phoU_full"/>
    <property type="match status" value="1"/>
</dbReference>
<evidence type="ECO:0000256" key="4">
    <source>
        <dbReference type="ARBA" id="ARBA00022448"/>
    </source>
</evidence>
<evidence type="ECO:0000256" key="8">
    <source>
        <dbReference type="SAM" id="Coils"/>
    </source>
</evidence>
<dbReference type="GO" id="GO:0005737">
    <property type="term" value="C:cytoplasm"/>
    <property type="evidence" value="ECO:0007669"/>
    <property type="project" value="UniProtKB-SubCell"/>
</dbReference>
<evidence type="ECO:0000259" key="9">
    <source>
        <dbReference type="Pfam" id="PF01895"/>
    </source>
</evidence>
<dbReference type="SUPFAM" id="SSF109755">
    <property type="entry name" value="PhoU-like"/>
    <property type="match status" value="1"/>
</dbReference>
<dbReference type="FunFam" id="1.20.58.220:FF:000004">
    <property type="entry name" value="Phosphate-specific transport system accessory protein PhoU"/>
    <property type="match status" value="1"/>
</dbReference>
<evidence type="ECO:0000256" key="7">
    <source>
        <dbReference type="PIRNR" id="PIRNR003107"/>
    </source>
</evidence>
<keyword evidence="8" id="KW-0175">Coiled coil</keyword>
<keyword evidence="11" id="KW-1185">Reference proteome</keyword>
<feature type="domain" description="PhoU" evidence="9">
    <location>
        <begin position="121"/>
        <end position="202"/>
    </location>
</feature>
<gene>
    <name evidence="10" type="primary">phoU</name>
    <name evidence="10" type="ORF">C6I21_12070</name>
</gene>
<dbReference type="PIRSF" id="PIRSF003107">
    <property type="entry name" value="PhoU"/>
    <property type="match status" value="1"/>
</dbReference>
<comment type="subcellular location">
    <subcellularLocation>
        <location evidence="1 7">Cytoplasm</location>
    </subcellularLocation>
</comment>
<dbReference type="RefSeq" id="WP_105959733.1">
    <property type="nucleotide sequence ID" value="NZ_PVNS01000011.1"/>
</dbReference>
<dbReference type="Pfam" id="PF01895">
    <property type="entry name" value="PhoU"/>
    <property type="match status" value="2"/>
</dbReference>
<dbReference type="Proteomes" id="UP000243650">
    <property type="component" value="Unassembled WGS sequence"/>
</dbReference>
<dbReference type="InterPro" id="IPR028366">
    <property type="entry name" value="PhoU"/>
</dbReference>
<evidence type="ECO:0000256" key="1">
    <source>
        <dbReference type="ARBA" id="ARBA00004496"/>
    </source>
</evidence>
<keyword evidence="6 7" id="KW-0592">Phosphate transport</keyword>
<keyword evidence="4 7" id="KW-0813">Transport</keyword>
<evidence type="ECO:0000256" key="3">
    <source>
        <dbReference type="ARBA" id="ARBA00011738"/>
    </source>
</evidence>
<organism evidence="10 11">
    <name type="scientific">Alkalicoccus urumqiensis</name>
    <name type="common">Bacillus urumqiensis</name>
    <dbReference type="NCBI Taxonomy" id="1548213"/>
    <lineage>
        <taxon>Bacteria</taxon>
        <taxon>Bacillati</taxon>
        <taxon>Bacillota</taxon>
        <taxon>Bacilli</taxon>
        <taxon>Bacillales</taxon>
        <taxon>Bacillaceae</taxon>
        <taxon>Alkalicoccus</taxon>
    </lineage>
</organism>
<dbReference type="InterPro" id="IPR026022">
    <property type="entry name" value="PhoU_dom"/>
</dbReference>
<feature type="domain" description="PhoU" evidence="9">
    <location>
        <begin position="17"/>
        <end position="103"/>
    </location>
</feature>
<protein>
    <recommendedName>
        <fullName evidence="7">Phosphate-specific transport system accessory protein PhoU</fullName>
    </recommendedName>
</protein>
<dbReference type="EMBL" id="PVNS01000011">
    <property type="protein sequence ID" value="PRO64878.1"/>
    <property type="molecule type" value="Genomic_DNA"/>
</dbReference>
<evidence type="ECO:0000313" key="10">
    <source>
        <dbReference type="EMBL" id="PRO64878.1"/>
    </source>
</evidence>
<evidence type="ECO:0000313" key="11">
    <source>
        <dbReference type="Proteomes" id="UP000243650"/>
    </source>
</evidence>
<evidence type="ECO:0000256" key="6">
    <source>
        <dbReference type="ARBA" id="ARBA00022592"/>
    </source>
</evidence>
<sequence length="214" mass="24687">MIRSAFHSELEELKKEIQELGDRVEDQFSRTVHAMAGDNKAALKDIIEEDEEINELELKLNEQATLVIARQQPVASDLRRIIVCLKVSSDLERMGDLCVDMAKAYLHLPSLEAFHAFEKKLTKMEEKIRHMLHEVMEAYGSLDMLKAQQIATLDDEIDQTYGSFVKELFQTSYSADQTAQLAFTARYMERIGDYCTNIAEWIIYEVNGQRFDLN</sequence>
<dbReference type="GO" id="GO:0045936">
    <property type="term" value="P:negative regulation of phosphate metabolic process"/>
    <property type="evidence" value="ECO:0007669"/>
    <property type="project" value="InterPro"/>
</dbReference>